<name>A0A915JV98_ROMCU</name>
<sequence>MLRVIYTCLFSTERNETEYNRHKAMRHVGREICELAQQTFNNFLNEKFYTSTPAVGSSKTTNLLPPTKADAKQRRLFVPPDNVQARWSAYFSREVA</sequence>
<dbReference type="AntiFam" id="ANF00062">
    <property type="entry name" value="Shadow ORF (opposite ABC transporter protein)"/>
</dbReference>
<evidence type="ECO:0000313" key="1">
    <source>
        <dbReference type="Proteomes" id="UP000887565"/>
    </source>
</evidence>
<keyword evidence="1" id="KW-1185">Reference proteome</keyword>
<dbReference type="WBParaSite" id="nRc.2.0.1.t30315-RA">
    <property type="protein sequence ID" value="nRc.2.0.1.t30315-RA"/>
    <property type="gene ID" value="nRc.2.0.1.g30315"/>
</dbReference>
<dbReference type="Proteomes" id="UP000887565">
    <property type="component" value="Unplaced"/>
</dbReference>
<dbReference type="AlphaFoldDB" id="A0A915JV98"/>
<organism evidence="1 2">
    <name type="scientific">Romanomermis culicivorax</name>
    <name type="common">Nematode worm</name>
    <dbReference type="NCBI Taxonomy" id="13658"/>
    <lineage>
        <taxon>Eukaryota</taxon>
        <taxon>Metazoa</taxon>
        <taxon>Ecdysozoa</taxon>
        <taxon>Nematoda</taxon>
        <taxon>Enoplea</taxon>
        <taxon>Dorylaimia</taxon>
        <taxon>Mermithida</taxon>
        <taxon>Mermithoidea</taxon>
        <taxon>Mermithidae</taxon>
        <taxon>Romanomermis</taxon>
    </lineage>
</organism>
<reference evidence="2" key="1">
    <citation type="submission" date="2022-11" db="UniProtKB">
        <authorList>
            <consortium name="WormBaseParasite"/>
        </authorList>
    </citation>
    <scope>IDENTIFICATION</scope>
</reference>
<accession>A0A915JV98</accession>
<evidence type="ECO:0000313" key="2">
    <source>
        <dbReference type="WBParaSite" id="nRc.2.0.1.t30315-RA"/>
    </source>
</evidence>
<protein>
    <submittedName>
        <fullName evidence="2">Uncharacterized protein</fullName>
    </submittedName>
</protein>
<proteinExistence type="predicted"/>